<gene>
    <name evidence="1" type="ORF">BDV33DRAFT_210540</name>
</gene>
<dbReference type="EMBL" id="ML733708">
    <property type="protein sequence ID" value="KAB8213096.1"/>
    <property type="molecule type" value="Genomic_DNA"/>
</dbReference>
<dbReference type="Proteomes" id="UP000326799">
    <property type="component" value="Unassembled WGS sequence"/>
</dbReference>
<proteinExistence type="predicted"/>
<reference evidence="1 2" key="1">
    <citation type="submission" date="2019-04" db="EMBL/GenBank/DDBJ databases">
        <title>Fungal friends and foes A comparative genomics study of 23 Aspergillus species from section Flavi.</title>
        <authorList>
            <consortium name="DOE Joint Genome Institute"/>
            <person name="Kjaerbolling I."/>
            <person name="Vesth T.C."/>
            <person name="Frisvad J.C."/>
            <person name="Nybo J.L."/>
            <person name="Theobald S."/>
            <person name="Kildgaard S."/>
            <person name="Petersen T.I."/>
            <person name="Kuo A."/>
            <person name="Sato A."/>
            <person name="Lyhne E.K."/>
            <person name="Kogle M.E."/>
            <person name="Wiebenga A."/>
            <person name="Kun R.S."/>
            <person name="Lubbers R.J."/>
            <person name="Makela M.R."/>
            <person name="Barry K."/>
            <person name="Chovatia M."/>
            <person name="Clum A."/>
            <person name="Daum C."/>
            <person name="Haridas S."/>
            <person name="He G."/>
            <person name="LaButti K."/>
            <person name="Lipzen A."/>
            <person name="Mondo S."/>
            <person name="Pangilinan J."/>
            <person name="Riley R."/>
            <person name="Salamov A."/>
            <person name="Simmons B.A."/>
            <person name="Magnuson J.K."/>
            <person name="Henrissat B."/>
            <person name="Mortensen U.H."/>
            <person name="Larsen T.O."/>
            <person name="De vries R.P."/>
            <person name="Grigoriev I.V."/>
            <person name="Machida M."/>
            <person name="Baker S.E."/>
            <person name="Andersen M.R."/>
        </authorList>
    </citation>
    <scope>NUCLEOTIDE SEQUENCE [LARGE SCALE GENOMIC DNA]</scope>
    <source>
        <strain evidence="1 2">CBS 126849</strain>
    </source>
</reference>
<dbReference type="AlphaFoldDB" id="A0A5N6E6A1"/>
<name>A0A5N6E6A1_9EURO</name>
<organism evidence="1 2">
    <name type="scientific">Aspergillus novoparasiticus</name>
    <dbReference type="NCBI Taxonomy" id="986946"/>
    <lineage>
        <taxon>Eukaryota</taxon>
        <taxon>Fungi</taxon>
        <taxon>Dikarya</taxon>
        <taxon>Ascomycota</taxon>
        <taxon>Pezizomycotina</taxon>
        <taxon>Eurotiomycetes</taxon>
        <taxon>Eurotiomycetidae</taxon>
        <taxon>Eurotiales</taxon>
        <taxon>Aspergillaceae</taxon>
        <taxon>Aspergillus</taxon>
        <taxon>Aspergillus subgen. Circumdati</taxon>
    </lineage>
</organism>
<accession>A0A5N6E6A1</accession>
<evidence type="ECO:0000313" key="1">
    <source>
        <dbReference type="EMBL" id="KAB8213096.1"/>
    </source>
</evidence>
<protein>
    <submittedName>
        <fullName evidence="1">Uncharacterized protein</fullName>
    </submittedName>
</protein>
<sequence length="266" mass="29921">MLPDDQLLDDLYLGNMVANHDLRGHHLDNDLVASISLLLDKARVPNLLWGNYLLTVYGVHTIVDVSVDFVVPDALVDVSFSALSKAGFHSCTESSECPYANPLRSPPPSAHLHIDSETAVSLYRKSDVLWAFPDFEIAPQPNISDIMAASDIRLPTAILGRGRGRFSPCHSFVRIPSAPRYCEALILLLCRDYDTAYETYWMAILTYMLEFVDGVDLLNEDGLGEAYRRFYLALKHGDSRMYLLLDGLRSDLKRRQLLPSNKLYQA</sequence>
<evidence type="ECO:0000313" key="2">
    <source>
        <dbReference type="Proteomes" id="UP000326799"/>
    </source>
</evidence>
<keyword evidence="2" id="KW-1185">Reference proteome</keyword>